<protein>
    <submittedName>
        <fullName evidence="2">Uncharacterized protein</fullName>
    </submittedName>
</protein>
<evidence type="ECO:0000256" key="1">
    <source>
        <dbReference type="SAM" id="MobiDB-lite"/>
    </source>
</evidence>
<feature type="compositionally biased region" description="Basic and acidic residues" evidence="1">
    <location>
        <begin position="60"/>
        <end position="95"/>
    </location>
</feature>
<accession>A0A8H7NDU0</accession>
<feature type="region of interest" description="Disordered" evidence="1">
    <location>
        <begin position="1"/>
        <end position="175"/>
    </location>
</feature>
<proteinExistence type="predicted"/>
<dbReference type="Proteomes" id="UP000616885">
    <property type="component" value="Unassembled WGS sequence"/>
</dbReference>
<name>A0A8H7NDU0_BIOOC</name>
<dbReference type="AlphaFoldDB" id="A0A8H7NDU0"/>
<evidence type="ECO:0000313" key="2">
    <source>
        <dbReference type="EMBL" id="KAF9754026.1"/>
    </source>
</evidence>
<evidence type="ECO:0000313" key="3">
    <source>
        <dbReference type="Proteomes" id="UP000616885"/>
    </source>
</evidence>
<gene>
    <name evidence="2" type="ORF">IM811_012784</name>
</gene>
<sequence>MQYDLAHSKTGVLDEDEAQEQKKSQRRRKKKEQKAKQEKLKDMKEAMEKMQQAMAGMQDELSKKKGEWERGGEKEKNDSPHEEAQCQNAKNDDYVSSRPPPDVGLAICRPRSRGTPNPLSILQWPQCSAVGMRGGTRLGPGVRRQAQDNPPSQTIWQTSKPRIHRYRRSPNLIHQ</sequence>
<feature type="compositionally biased region" description="Polar residues" evidence="1">
    <location>
        <begin position="147"/>
        <end position="160"/>
    </location>
</feature>
<organism evidence="2 3">
    <name type="scientific">Bionectria ochroleuca</name>
    <name type="common">Gliocladium roseum</name>
    <dbReference type="NCBI Taxonomy" id="29856"/>
    <lineage>
        <taxon>Eukaryota</taxon>
        <taxon>Fungi</taxon>
        <taxon>Dikarya</taxon>
        <taxon>Ascomycota</taxon>
        <taxon>Pezizomycotina</taxon>
        <taxon>Sordariomycetes</taxon>
        <taxon>Hypocreomycetidae</taxon>
        <taxon>Hypocreales</taxon>
        <taxon>Bionectriaceae</taxon>
        <taxon>Clonostachys</taxon>
    </lineage>
</organism>
<feature type="compositionally biased region" description="Basic residues" evidence="1">
    <location>
        <begin position="24"/>
        <end position="33"/>
    </location>
</feature>
<reference evidence="2" key="1">
    <citation type="submission" date="2020-10" db="EMBL/GenBank/DDBJ databases">
        <title>High-Quality Genome Resource of Clonostachys rosea strain S41 by Oxford Nanopore Long-Read Sequencing.</title>
        <authorList>
            <person name="Wang H."/>
        </authorList>
    </citation>
    <scope>NUCLEOTIDE SEQUENCE</scope>
    <source>
        <strain evidence="2">S41</strain>
    </source>
</reference>
<dbReference type="EMBL" id="JADCTT010000004">
    <property type="protein sequence ID" value="KAF9754026.1"/>
    <property type="molecule type" value="Genomic_DNA"/>
</dbReference>
<feature type="compositionally biased region" description="Basic and acidic residues" evidence="1">
    <location>
        <begin position="34"/>
        <end position="48"/>
    </location>
</feature>
<feature type="compositionally biased region" description="Polar residues" evidence="1">
    <location>
        <begin position="114"/>
        <end position="126"/>
    </location>
</feature>
<comment type="caution">
    <text evidence="2">The sequence shown here is derived from an EMBL/GenBank/DDBJ whole genome shotgun (WGS) entry which is preliminary data.</text>
</comment>